<dbReference type="GO" id="GO:0030001">
    <property type="term" value="P:metal ion transport"/>
    <property type="evidence" value="ECO:0007669"/>
    <property type="project" value="TreeGrafter"/>
</dbReference>
<feature type="domain" description="Calx-beta" evidence="9">
    <location>
        <begin position="334"/>
        <end position="432"/>
    </location>
</feature>
<dbReference type="PANTHER" id="PTHR11878:SF65">
    <property type="entry name" value="NA_CA-EXCHANGE PROTEIN, ISOFORM G"/>
    <property type="match status" value="1"/>
</dbReference>
<evidence type="ECO:0000259" key="10">
    <source>
        <dbReference type="SMART" id="SM00539"/>
    </source>
</evidence>
<dbReference type="GO" id="GO:0005615">
    <property type="term" value="C:extracellular space"/>
    <property type="evidence" value="ECO:0007669"/>
    <property type="project" value="InterPro"/>
</dbReference>
<accession>A0A917KL07</accession>
<evidence type="ECO:0000256" key="1">
    <source>
        <dbReference type="ARBA" id="ARBA00001913"/>
    </source>
</evidence>
<gene>
    <name evidence="11" type="ORF">GCM10011320_27520</name>
</gene>
<evidence type="ECO:0000256" key="6">
    <source>
        <dbReference type="ARBA" id="ARBA00022837"/>
    </source>
</evidence>
<dbReference type="Pfam" id="PF08548">
    <property type="entry name" value="Peptidase_M10_C"/>
    <property type="match status" value="1"/>
</dbReference>
<feature type="domain" description="Calx-beta" evidence="9">
    <location>
        <begin position="663"/>
        <end position="760"/>
    </location>
</feature>
<dbReference type="InterPro" id="IPR003644">
    <property type="entry name" value="Calx_beta"/>
</dbReference>
<dbReference type="Pfam" id="PF03160">
    <property type="entry name" value="Calx-beta"/>
    <property type="match status" value="7"/>
</dbReference>
<dbReference type="GO" id="GO:0005509">
    <property type="term" value="F:calcium ion binding"/>
    <property type="evidence" value="ECO:0007669"/>
    <property type="project" value="InterPro"/>
</dbReference>
<keyword evidence="7" id="KW-0813">Transport</keyword>
<organism evidence="11 12">
    <name type="scientific">Neoroseomonas lacus</name>
    <dbReference type="NCBI Taxonomy" id="287609"/>
    <lineage>
        <taxon>Bacteria</taxon>
        <taxon>Pseudomonadati</taxon>
        <taxon>Pseudomonadota</taxon>
        <taxon>Alphaproteobacteria</taxon>
        <taxon>Acetobacterales</taxon>
        <taxon>Acetobacteraceae</taxon>
        <taxon>Neoroseomonas</taxon>
    </lineage>
</organism>
<dbReference type="InterPro" id="IPR011049">
    <property type="entry name" value="Serralysin-like_metalloprot_C"/>
</dbReference>
<dbReference type="InterPro" id="IPR001343">
    <property type="entry name" value="Hemolysn_Ca-bd"/>
</dbReference>
<dbReference type="SMART" id="SM00539">
    <property type="entry name" value="NIDO"/>
    <property type="match status" value="1"/>
</dbReference>
<feature type="region of interest" description="Disordered" evidence="8">
    <location>
        <begin position="1021"/>
        <end position="1073"/>
    </location>
</feature>
<evidence type="ECO:0000256" key="4">
    <source>
        <dbReference type="ARBA" id="ARBA00022729"/>
    </source>
</evidence>
<dbReference type="Pfam" id="PF06119">
    <property type="entry name" value="NIDO"/>
    <property type="match status" value="1"/>
</dbReference>
<evidence type="ECO:0000256" key="5">
    <source>
        <dbReference type="ARBA" id="ARBA00022737"/>
    </source>
</evidence>
<dbReference type="EMBL" id="BMKW01000006">
    <property type="protein sequence ID" value="GGJ18655.1"/>
    <property type="molecule type" value="Genomic_DNA"/>
</dbReference>
<dbReference type="SMART" id="SM00237">
    <property type="entry name" value="Calx_beta"/>
    <property type="match status" value="7"/>
</dbReference>
<evidence type="ECO:0000313" key="12">
    <source>
        <dbReference type="Proteomes" id="UP000661507"/>
    </source>
</evidence>
<dbReference type="Pfam" id="PF00353">
    <property type="entry name" value="HemolysinCabind"/>
    <property type="match status" value="4"/>
</dbReference>
<keyword evidence="7" id="KW-0406">Ion transport</keyword>
<keyword evidence="5" id="KW-0677">Repeat</keyword>
<keyword evidence="6" id="KW-0106">Calcium</keyword>
<evidence type="ECO:0000256" key="7">
    <source>
        <dbReference type="ARBA" id="ARBA00023065"/>
    </source>
</evidence>
<feature type="domain" description="Calx-beta" evidence="9">
    <location>
        <begin position="219"/>
        <end position="322"/>
    </location>
</feature>
<keyword evidence="12" id="KW-1185">Reference proteome</keyword>
<evidence type="ECO:0000256" key="3">
    <source>
        <dbReference type="ARBA" id="ARBA00022525"/>
    </source>
</evidence>
<evidence type="ECO:0000313" key="11">
    <source>
        <dbReference type="EMBL" id="GGJ18655.1"/>
    </source>
</evidence>
<dbReference type="GO" id="GO:0007160">
    <property type="term" value="P:cell-matrix adhesion"/>
    <property type="evidence" value="ECO:0007669"/>
    <property type="project" value="InterPro"/>
</dbReference>
<feature type="domain" description="NIDO" evidence="10">
    <location>
        <begin position="84"/>
        <end position="230"/>
    </location>
</feature>
<keyword evidence="3" id="KW-0964">Secreted</keyword>
<dbReference type="GO" id="GO:0007154">
    <property type="term" value="P:cell communication"/>
    <property type="evidence" value="ECO:0007669"/>
    <property type="project" value="InterPro"/>
</dbReference>
<comment type="subcellular location">
    <subcellularLocation>
        <location evidence="2">Secreted</location>
    </subcellularLocation>
</comment>
<feature type="domain" description="Calx-beta" evidence="9">
    <location>
        <begin position="444"/>
        <end position="542"/>
    </location>
</feature>
<name>A0A917KL07_9PROT</name>
<evidence type="ECO:0000256" key="8">
    <source>
        <dbReference type="SAM" id="MobiDB-lite"/>
    </source>
</evidence>
<dbReference type="RefSeq" id="WP_188967623.1">
    <property type="nucleotide sequence ID" value="NZ_BMKW01000006.1"/>
</dbReference>
<proteinExistence type="predicted"/>
<dbReference type="Gene3D" id="2.150.10.10">
    <property type="entry name" value="Serralysin-like metalloprotease, C-terminal"/>
    <property type="match status" value="1"/>
</dbReference>
<dbReference type="SUPFAM" id="SSF51120">
    <property type="entry name" value="beta-Roll"/>
    <property type="match status" value="3"/>
</dbReference>
<keyword evidence="4" id="KW-0732">Signal</keyword>
<sequence>MATTLVNGLGGAAGFGENAVVRTDDGSSTFIDLTTVLPGGLNFFGQLFTGLWVNNNGSVSFASSMSSFTPTAITGSTANPLITPFWADVDTRGGPAAPSAGGTSAGSNQVWYDLDTATGTFTVTWDDVGYFNRKTDKLNAFQLELAKVGDDGDFNITFRYENVDWTTGDFSGGSGGLGGTVARAGYSSGNGLDYLELPQSGNQAAILALEAASNIGTPGTYEFAIRNGAVLATLAVGDAQVLEGDGTSPRFVSVPVTLSAPSDEPVTVFYRTGAGTAGAAEDFVAQRGALTFAPGVTQQDILIEILGDTRLEADETFTVRLYAASGAALRDDLSVVTITNDDGLSVANVTTVEGNAGAPGSMVFEVRLLTASTEAVTVDYATADGSATAGDDYTATSGSLTFAAGETQKFVTVSLVGDTANEADETLSVTLSNASGAPIARSSATGTIVDDDGLVIRDVTLVEGTNSSAGTATVTISLAGPAEQEVTVDYATEDGSAIGGIDYVPSSGTVTIAVGQSSATVAIPIIRDAVVESGETFGVRLSNASGVAIRDDLATVTLIDDDGFSITDASVVEGSGGSLNLLFTVSLASAMSASASIDYATSDGTALAGADYTATSGTLTFSAGQTSRTFSVPITTDTDSESKETFTVTLSNPTAGGILRATATATIVDDDGLAIGNVTITEGNGGGTVTATATVTLTASASPVTVDWATVNGTAEAGSDFTAASGSLTFAPGETSKTIEITVASDDLWEANEAFRIVLANAVGAQIIDRSGTVTITNDDSRTAPVMDIQDARITEGTDGGPVMRFTVGLSYSVGTDITVNFATQDGSAKAGLDYTATSGTLTILANQRTGVIEVPITADAVVEGNEFFRLSLANPAGGATIGDGAAFGFIPNDDSAFDLATSTPLLAEGDSGTTDFTFTVTRSGDLSVAQAVRWAVRPDGSGGAAASASDFIGGRRPNGAVYFAAGETTETITIQIAGDTLAEQREGFAVVLSGPTRGASLGISQVLAAIGNDDDFAGGGGTDTLRGGGDDDHVSGMGGNDLLRGEGGNDTILGGDGQDTIRGGAGADSLDGGPGNADVLTYAGATAGVTVDLATGHGTGGDAQGDTLSGFEAVIGGNGDDSLVGGSGADSLYGGAGADTLEGGSGNDRLAGGNGANRLVGGVGDDVYIVVSADDTVVEATDDGNDLVYASLNHTLVDNVESLSLVGTGPTDGTGNAMDNRLIGSAGDNVLRGLAGNDVLAGGDGADTLVGGAGLDQFNGGAGADVFLYEQASDSAPANRELIFGFASGEDRIDLSVIGTDIGGWADEAFVTGSSFAAAHQVAWDAEAGLLRIDTDGNLATVEILIRMTVATPLVETDLILA</sequence>
<dbReference type="InterPro" id="IPR051171">
    <property type="entry name" value="CaCA"/>
</dbReference>
<dbReference type="PRINTS" id="PR00313">
    <property type="entry name" value="CABNDNGRPT"/>
</dbReference>
<dbReference type="GO" id="GO:0016020">
    <property type="term" value="C:membrane"/>
    <property type="evidence" value="ECO:0007669"/>
    <property type="project" value="InterPro"/>
</dbReference>
<feature type="domain" description="Calx-beta" evidence="9">
    <location>
        <begin position="887"/>
        <end position="994"/>
    </location>
</feature>
<reference evidence="11" key="1">
    <citation type="journal article" date="2014" name="Int. J. Syst. Evol. Microbiol.">
        <title>Complete genome sequence of Corynebacterium casei LMG S-19264T (=DSM 44701T), isolated from a smear-ripened cheese.</title>
        <authorList>
            <consortium name="US DOE Joint Genome Institute (JGI-PGF)"/>
            <person name="Walter F."/>
            <person name="Albersmeier A."/>
            <person name="Kalinowski J."/>
            <person name="Ruckert C."/>
        </authorList>
    </citation>
    <scope>NUCLEOTIDE SEQUENCE</scope>
    <source>
        <strain evidence="11">CGMCC 1.3617</strain>
    </source>
</reference>
<dbReference type="InterPro" id="IPR003886">
    <property type="entry name" value="NIDO_dom"/>
</dbReference>
<evidence type="ECO:0000259" key="9">
    <source>
        <dbReference type="SMART" id="SM00237"/>
    </source>
</evidence>
<dbReference type="Gene3D" id="2.60.40.2030">
    <property type="match status" value="7"/>
</dbReference>
<dbReference type="SUPFAM" id="SSF141072">
    <property type="entry name" value="CalX-like"/>
    <property type="match status" value="7"/>
</dbReference>
<comment type="cofactor">
    <cofactor evidence="1">
        <name>Ca(2+)</name>
        <dbReference type="ChEBI" id="CHEBI:29108"/>
    </cofactor>
</comment>
<evidence type="ECO:0000256" key="2">
    <source>
        <dbReference type="ARBA" id="ARBA00004613"/>
    </source>
</evidence>
<dbReference type="PANTHER" id="PTHR11878">
    <property type="entry name" value="SODIUM/CALCIUM EXCHANGER"/>
    <property type="match status" value="1"/>
</dbReference>
<dbReference type="PROSITE" id="PS00330">
    <property type="entry name" value="HEMOLYSIN_CALCIUM"/>
    <property type="match status" value="3"/>
</dbReference>
<dbReference type="InterPro" id="IPR018511">
    <property type="entry name" value="Hemolysin-typ_Ca-bd_CS"/>
</dbReference>
<feature type="domain" description="Calx-beta" evidence="9">
    <location>
        <begin position="554"/>
        <end position="651"/>
    </location>
</feature>
<dbReference type="InterPro" id="IPR038081">
    <property type="entry name" value="CalX-like_sf"/>
</dbReference>
<comment type="caution">
    <text evidence="11">The sequence shown here is derived from an EMBL/GenBank/DDBJ whole genome shotgun (WGS) entry which is preliminary data.</text>
</comment>
<feature type="domain" description="Calx-beta" evidence="9">
    <location>
        <begin position="774"/>
        <end position="874"/>
    </location>
</feature>
<dbReference type="InterPro" id="IPR013858">
    <property type="entry name" value="Peptidase_M10B_C"/>
</dbReference>
<dbReference type="Proteomes" id="UP000661507">
    <property type="component" value="Unassembled WGS sequence"/>
</dbReference>
<reference evidence="11" key="2">
    <citation type="submission" date="2020-09" db="EMBL/GenBank/DDBJ databases">
        <authorList>
            <person name="Sun Q."/>
            <person name="Zhou Y."/>
        </authorList>
    </citation>
    <scope>NUCLEOTIDE SEQUENCE</scope>
    <source>
        <strain evidence="11">CGMCC 1.3617</strain>
    </source>
</reference>
<protein>
    <recommendedName>
        <fullName evidence="13">NIDO domain-containing protein</fullName>
    </recommendedName>
</protein>
<evidence type="ECO:0008006" key="13">
    <source>
        <dbReference type="Google" id="ProtNLM"/>
    </source>
</evidence>